<evidence type="ECO:0000256" key="1">
    <source>
        <dbReference type="SAM" id="Coils"/>
    </source>
</evidence>
<keyword evidence="1" id="KW-0175">Coiled coil</keyword>
<feature type="coiled-coil region" evidence="1">
    <location>
        <begin position="359"/>
        <end position="396"/>
    </location>
</feature>
<dbReference type="OrthoDB" id="6730861at2759"/>
<keyword evidence="3" id="KW-1185">Reference proteome</keyword>
<evidence type="ECO:0000313" key="2">
    <source>
        <dbReference type="EMBL" id="VEN39695.1"/>
    </source>
</evidence>
<name>A0A653BVN7_CALMS</name>
<dbReference type="EMBL" id="CAACVG010005860">
    <property type="protein sequence ID" value="VEN39695.1"/>
    <property type="molecule type" value="Genomic_DNA"/>
</dbReference>
<dbReference type="Proteomes" id="UP000410492">
    <property type="component" value="Unassembled WGS sequence"/>
</dbReference>
<dbReference type="AlphaFoldDB" id="A0A653BVN7"/>
<reference evidence="2 3" key="1">
    <citation type="submission" date="2019-01" db="EMBL/GenBank/DDBJ databases">
        <authorList>
            <person name="Sayadi A."/>
        </authorList>
    </citation>
    <scope>NUCLEOTIDE SEQUENCE [LARGE SCALE GENOMIC DNA]</scope>
</reference>
<proteinExistence type="predicted"/>
<evidence type="ECO:0000313" key="3">
    <source>
        <dbReference type="Proteomes" id="UP000410492"/>
    </source>
</evidence>
<organism evidence="2 3">
    <name type="scientific">Callosobruchus maculatus</name>
    <name type="common">Southern cowpea weevil</name>
    <name type="synonym">Pulse bruchid</name>
    <dbReference type="NCBI Taxonomy" id="64391"/>
    <lineage>
        <taxon>Eukaryota</taxon>
        <taxon>Metazoa</taxon>
        <taxon>Ecdysozoa</taxon>
        <taxon>Arthropoda</taxon>
        <taxon>Hexapoda</taxon>
        <taxon>Insecta</taxon>
        <taxon>Pterygota</taxon>
        <taxon>Neoptera</taxon>
        <taxon>Endopterygota</taxon>
        <taxon>Coleoptera</taxon>
        <taxon>Polyphaga</taxon>
        <taxon>Cucujiformia</taxon>
        <taxon>Chrysomeloidea</taxon>
        <taxon>Chrysomelidae</taxon>
        <taxon>Bruchinae</taxon>
        <taxon>Bruchini</taxon>
        <taxon>Callosobruchus</taxon>
    </lineage>
</organism>
<sequence>MAQCPLRGPMELETWKVMIDNMVNFISASTTLMKTIHMKAVQRSMMQLPQNQTPHIEEETNECASVNPVPSHVPNKCCALTWENGIEESSEEVEGASCIEENASLIDQQVQQNPAENQNNMNEYKPVCKHISKQNELTDDRLTGILKQTELPPDDQKAVAELVNSLLKPPEENQARETENYSLQGGDTKAKECVSTPKCVKYTIEKQHTGMCTDPVTFKKEPPKKNAFPSEKGECIRRHKSCTHAVHKSKTSFKSTTDIEYDDSVRPNKSCTYSMNKSRTSLKSGVSLKDIAVDSGNLRPVKSCTYANTKSGTSLKSDDGLEGRITKSSCSCRSADGKHCSCGTQKSNPQLCECAVGSSEKLNAADQELVEKVEKAREEIAVLREELQKLKDAEAKMKTPAATLYREIMKDVYAGRRAKRSGVARMAALNPRSSMTKVISQRTSECSTTCITTAGVGLPFEGRAGLLQKFTKSCGIPRFQRISAMAFGYTKTNEKRRNASLPKAVHDYHSMVSSQNS</sequence>
<protein>
    <submittedName>
        <fullName evidence="2">Uncharacterized protein</fullName>
    </submittedName>
</protein>
<accession>A0A653BVN7</accession>
<gene>
    <name evidence="2" type="ORF">CALMAC_LOCUS4128</name>
</gene>